<evidence type="ECO:0000313" key="2">
    <source>
        <dbReference type="EMBL" id="QIV88274.1"/>
    </source>
</evidence>
<organism evidence="2 3">
    <name type="scientific">Glutamicibacter mishrai</name>
    <dbReference type="NCBI Taxonomy" id="1775880"/>
    <lineage>
        <taxon>Bacteria</taxon>
        <taxon>Bacillati</taxon>
        <taxon>Actinomycetota</taxon>
        <taxon>Actinomycetes</taxon>
        <taxon>Micrococcales</taxon>
        <taxon>Micrococcaceae</taxon>
        <taxon>Glutamicibacter</taxon>
    </lineage>
</organism>
<evidence type="ECO:0000256" key="1">
    <source>
        <dbReference type="SAM" id="Phobius"/>
    </source>
</evidence>
<reference evidence="2 3" key="1">
    <citation type="submission" date="2018-09" db="EMBL/GenBank/DDBJ databases">
        <title>Glutamicibacter mishrai S5-52T (LMG 29155T = KCTC 39846T).</title>
        <authorList>
            <person name="Das S.K."/>
        </authorList>
    </citation>
    <scope>NUCLEOTIDE SEQUENCE [LARGE SCALE GENOMIC DNA]</scope>
    <source>
        <strain evidence="2 3">S5-52</strain>
    </source>
</reference>
<accession>A0A6H0SLU2</accession>
<keyword evidence="1" id="KW-1133">Transmembrane helix</keyword>
<dbReference type="AlphaFoldDB" id="A0A6H0SLU2"/>
<protein>
    <recommendedName>
        <fullName evidence="4">DUF2946 domain-containing protein</fullName>
    </recommendedName>
</protein>
<keyword evidence="1" id="KW-0812">Transmembrane</keyword>
<evidence type="ECO:0008006" key="4">
    <source>
        <dbReference type="Google" id="ProtNLM"/>
    </source>
</evidence>
<dbReference type="Proteomes" id="UP000502331">
    <property type="component" value="Chromosome"/>
</dbReference>
<dbReference type="EMBL" id="CP032549">
    <property type="protein sequence ID" value="QIV88274.1"/>
    <property type="molecule type" value="Genomic_DNA"/>
</dbReference>
<keyword evidence="3" id="KW-1185">Reference proteome</keyword>
<evidence type="ECO:0000313" key="3">
    <source>
        <dbReference type="Proteomes" id="UP000502331"/>
    </source>
</evidence>
<name>A0A6H0SLU2_9MICC</name>
<sequence length="149" mass="16005">MVIMAGDRSAKYQDQTAKPVLGLMQLSLLIGAVFAGLLSMHVFMAPTMEPAPSMSAPESVMVTHDALDHEQTAPAGSHEDGECANCPMEHQMSAVGCILALLAMLLFLRPPGLNSLGEKPEHWTRVLVCSQMDIAYLKPDLTALGICRT</sequence>
<keyword evidence="1" id="KW-0472">Membrane</keyword>
<proteinExistence type="predicted"/>
<feature type="transmembrane region" description="Helical" evidence="1">
    <location>
        <begin position="20"/>
        <end position="44"/>
    </location>
</feature>
<gene>
    <name evidence="2" type="ORF">D3791_14850</name>
</gene>
<dbReference type="RefSeq" id="WP_028268746.1">
    <property type="nucleotide sequence ID" value="NZ_CP157880.1"/>
</dbReference>